<dbReference type="InterPro" id="IPR043504">
    <property type="entry name" value="Peptidase_S1_PA_chymotrypsin"/>
</dbReference>
<sequence>MRLLCEKLHNCENCNNYITLNTVECVNKKVIAAIVGACLSTAFVQAPAMAMVNGTEVSVPDDQARAVVQIDACTGTIIDPHWVLTAKHCVEAKDIERTAYHGLNRPFDKDPQAKKYKVTAAYWAPYGDVALAYVPERMHLDKYPEIGETDVDFGTRGRVFGWGFGTGDRLKKADVAVAKYVQDPYYDLSMSVQYLGEAYPARGDSGGPLFVDNTVVGVLSRNGAHGPLRYFGSVTRVSDWIKQKIATTSNEKLHPNLGNDSEGGLDEQPSPQIGNESNFLGSAFPRRSF</sequence>
<evidence type="ECO:0000256" key="2">
    <source>
        <dbReference type="ARBA" id="ARBA00022757"/>
    </source>
</evidence>
<evidence type="ECO:0000256" key="4">
    <source>
        <dbReference type="ARBA" id="ARBA00036320"/>
    </source>
</evidence>
<dbReference type="Pfam" id="PF00089">
    <property type="entry name" value="Trypsin"/>
    <property type="match status" value="1"/>
</dbReference>
<dbReference type="Proteomes" id="UP000248741">
    <property type="component" value="Chromosome 1"/>
</dbReference>
<organism evidence="8 9">
    <name type="scientific">Corynebacterium ulcerans</name>
    <dbReference type="NCBI Taxonomy" id="65058"/>
    <lineage>
        <taxon>Bacteria</taxon>
        <taxon>Bacillati</taxon>
        <taxon>Actinomycetota</taxon>
        <taxon>Actinomycetes</taxon>
        <taxon>Mycobacteriales</taxon>
        <taxon>Corynebacteriaceae</taxon>
        <taxon>Corynebacterium</taxon>
    </lineage>
</organism>
<dbReference type="EC" id="3.4.21.4" evidence="5"/>
<proteinExistence type="inferred from homology"/>
<dbReference type="SMART" id="SM00020">
    <property type="entry name" value="Tryp_SPc"/>
    <property type="match status" value="1"/>
</dbReference>
<dbReference type="InterPro" id="IPR009003">
    <property type="entry name" value="Peptidase_S1_PA"/>
</dbReference>
<feature type="domain" description="Peptidase S1" evidence="7">
    <location>
        <begin position="34"/>
        <end position="246"/>
    </location>
</feature>
<dbReference type="PANTHER" id="PTHR24276">
    <property type="entry name" value="POLYSERASE-RELATED"/>
    <property type="match status" value="1"/>
</dbReference>
<name>A0ABD7MVQ2_CORUL</name>
<keyword evidence="3" id="KW-1015">Disulfide bond</keyword>
<evidence type="ECO:0000313" key="8">
    <source>
        <dbReference type="EMBL" id="SQG53531.1"/>
    </source>
</evidence>
<dbReference type="SUPFAM" id="SSF50494">
    <property type="entry name" value="Trypsin-like serine proteases"/>
    <property type="match status" value="1"/>
</dbReference>
<dbReference type="PRINTS" id="PR00722">
    <property type="entry name" value="CHYMOTRYPSIN"/>
</dbReference>
<dbReference type="InterPro" id="IPR001254">
    <property type="entry name" value="Trypsin_dom"/>
</dbReference>
<evidence type="ECO:0000256" key="1">
    <source>
        <dbReference type="ARBA" id="ARBA00007664"/>
    </source>
</evidence>
<dbReference type="PROSITE" id="PS50240">
    <property type="entry name" value="TRYPSIN_DOM"/>
    <property type="match status" value="1"/>
</dbReference>
<dbReference type="PANTHER" id="PTHR24276:SF97">
    <property type="entry name" value="GH13245P2-RELATED"/>
    <property type="match status" value="1"/>
</dbReference>
<evidence type="ECO:0000256" key="3">
    <source>
        <dbReference type="ARBA" id="ARBA00023157"/>
    </source>
</evidence>
<evidence type="ECO:0000256" key="5">
    <source>
        <dbReference type="ARBA" id="ARBA00038868"/>
    </source>
</evidence>
<comment type="similarity">
    <text evidence="1">Belongs to the peptidase S1 family.</text>
</comment>
<reference evidence="8 9" key="1">
    <citation type="submission" date="2018-06" db="EMBL/GenBank/DDBJ databases">
        <authorList>
            <consortium name="Pathogen Informatics"/>
            <person name="Doyle S."/>
        </authorList>
    </citation>
    <scope>NUCLEOTIDE SEQUENCE [LARGE SCALE GENOMIC DNA]</scope>
    <source>
        <strain evidence="8 9">NCTC7908</strain>
    </source>
</reference>
<keyword evidence="2" id="KW-0222">Digestion</keyword>
<evidence type="ECO:0000259" key="7">
    <source>
        <dbReference type="PROSITE" id="PS50240"/>
    </source>
</evidence>
<dbReference type="AlphaFoldDB" id="A0ABD7MVQ2"/>
<feature type="compositionally biased region" description="Polar residues" evidence="6">
    <location>
        <begin position="269"/>
        <end position="280"/>
    </location>
</feature>
<dbReference type="InterPro" id="IPR050430">
    <property type="entry name" value="Peptidase_S1"/>
</dbReference>
<evidence type="ECO:0000256" key="6">
    <source>
        <dbReference type="SAM" id="MobiDB-lite"/>
    </source>
</evidence>
<dbReference type="EMBL" id="LS483400">
    <property type="protein sequence ID" value="SQG53531.1"/>
    <property type="molecule type" value="Genomic_DNA"/>
</dbReference>
<gene>
    <name evidence="8" type="primary">tspA</name>
    <name evidence="8" type="ORF">NCTC7908_02233</name>
</gene>
<feature type="region of interest" description="Disordered" evidence="6">
    <location>
        <begin position="251"/>
        <end position="289"/>
    </location>
</feature>
<comment type="catalytic activity">
    <reaction evidence="4">
        <text>Preferential cleavage: Arg-|-Xaa, Lys-|-Xaa.</text>
        <dbReference type="EC" id="3.4.21.4"/>
    </reaction>
</comment>
<evidence type="ECO:0000313" key="9">
    <source>
        <dbReference type="Proteomes" id="UP000248741"/>
    </source>
</evidence>
<dbReference type="InterPro" id="IPR001314">
    <property type="entry name" value="Peptidase_S1A"/>
</dbReference>
<dbReference type="Gene3D" id="2.40.10.10">
    <property type="entry name" value="Trypsin-like serine proteases"/>
    <property type="match status" value="1"/>
</dbReference>
<accession>A0ABD7MVQ2</accession>
<dbReference type="GO" id="GO:0004252">
    <property type="term" value="F:serine-type endopeptidase activity"/>
    <property type="evidence" value="ECO:0007669"/>
    <property type="project" value="UniProtKB-EC"/>
</dbReference>
<protein>
    <recommendedName>
        <fullName evidence="5">trypsin</fullName>
        <ecNumber evidence="5">3.4.21.4</ecNumber>
    </recommendedName>
</protein>